<dbReference type="AlphaFoldDB" id="N8QE12"/>
<dbReference type="FunFam" id="3.40.190.10:FF:000035">
    <property type="entry name" value="Molybdate ABC transporter substrate-binding protein"/>
    <property type="match status" value="1"/>
</dbReference>
<keyword evidence="2 6" id="KW-0500">Molybdenum</keyword>
<feature type="binding site" evidence="6">
    <location>
        <position position="29"/>
    </location>
    <ligand>
        <name>molybdate</name>
        <dbReference type="ChEBI" id="CHEBI:36264"/>
    </ligand>
</feature>
<evidence type="ECO:0000256" key="5">
    <source>
        <dbReference type="ARBA" id="ARBA00062515"/>
    </source>
</evidence>
<comment type="similarity">
    <text evidence="1">Belongs to the bacterial solute-binding protein ModA family.</text>
</comment>
<evidence type="ECO:0000256" key="4">
    <source>
        <dbReference type="ARBA" id="ARBA00022729"/>
    </source>
</evidence>
<proteinExistence type="inferred from homology"/>
<feature type="chain" id="PRO_5004130518" evidence="7">
    <location>
        <begin position="20"/>
        <end position="252"/>
    </location>
</feature>
<feature type="signal peptide" evidence="7">
    <location>
        <begin position="1"/>
        <end position="19"/>
    </location>
</feature>
<dbReference type="GO" id="GO:0046872">
    <property type="term" value="F:metal ion binding"/>
    <property type="evidence" value="ECO:0007669"/>
    <property type="project" value="UniProtKB-KW"/>
</dbReference>
<dbReference type="HOGENOM" id="CLU_065520_3_0_6"/>
<dbReference type="InterPro" id="IPR005950">
    <property type="entry name" value="ModA"/>
</dbReference>
<evidence type="ECO:0000256" key="7">
    <source>
        <dbReference type="SAM" id="SignalP"/>
    </source>
</evidence>
<evidence type="ECO:0000313" key="9">
    <source>
        <dbReference type="Proteomes" id="UP000023776"/>
    </source>
</evidence>
<evidence type="ECO:0000256" key="2">
    <source>
        <dbReference type="ARBA" id="ARBA00022505"/>
    </source>
</evidence>
<keyword evidence="4 7" id="KW-0732">Signal</keyword>
<keyword evidence="9" id="KW-1185">Reference proteome</keyword>
<name>N8QE12_9GAMM</name>
<feature type="binding site" evidence="6">
    <location>
        <position position="57"/>
    </location>
    <ligand>
        <name>molybdate</name>
        <dbReference type="ChEBI" id="CHEBI:36264"/>
    </ligand>
</feature>
<dbReference type="PANTHER" id="PTHR30632:SF17">
    <property type="entry name" value="MOLYBDATE-BINDING PROTEIN MODA"/>
    <property type="match status" value="1"/>
</dbReference>
<dbReference type="Gene3D" id="3.40.190.10">
    <property type="entry name" value="Periplasmic binding protein-like II"/>
    <property type="match status" value="2"/>
</dbReference>
<dbReference type="GeneID" id="99692085"/>
<dbReference type="PANTHER" id="PTHR30632">
    <property type="entry name" value="MOLYBDATE-BINDING PERIPLASMIC PROTEIN"/>
    <property type="match status" value="1"/>
</dbReference>
<feature type="binding site" evidence="6">
    <location>
        <position position="141"/>
    </location>
    <ligand>
        <name>molybdate</name>
        <dbReference type="ChEBI" id="CHEBI:36264"/>
    </ligand>
</feature>
<dbReference type="SUPFAM" id="SSF53850">
    <property type="entry name" value="Periplasmic binding protein-like II"/>
    <property type="match status" value="1"/>
</dbReference>
<accession>N8QE12</accession>
<dbReference type="GO" id="GO:0030288">
    <property type="term" value="C:outer membrane-bounded periplasmic space"/>
    <property type="evidence" value="ECO:0007669"/>
    <property type="project" value="TreeGrafter"/>
</dbReference>
<organism evidence="8 9">
    <name type="scientific">Acinetobacter parvus DSM 16617 = CIP 108168</name>
    <dbReference type="NCBI Taxonomy" id="981333"/>
    <lineage>
        <taxon>Bacteria</taxon>
        <taxon>Pseudomonadati</taxon>
        <taxon>Pseudomonadota</taxon>
        <taxon>Gammaproteobacteria</taxon>
        <taxon>Moraxellales</taxon>
        <taxon>Moraxellaceae</taxon>
        <taxon>Acinetobacter</taxon>
    </lineage>
</organism>
<dbReference type="PIRSF" id="PIRSF004846">
    <property type="entry name" value="ModA"/>
    <property type="match status" value="1"/>
</dbReference>
<gene>
    <name evidence="8" type="ORF">F988_00808</name>
</gene>
<reference evidence="8 9" key="1">
    <citation type="submission" date="2013-02" db="EMBL/GenBank/DDBJ databases">
        <title>The Genome Sequence of Acinetobacter parvus CIP 108168.</title>
        <authorList>
            <consortium name="The Broad Institute Genome Sequencing Platform"/>
            <consortium name="The Broad Institute Genome Sequencing Center for Infectious Disease"/>
            <person name="Cerqueira G."/>
            <person name="Feldgarden M."/>
            <person name="Courvalin P."/>
            <person name="Perichon B."/>
            <person name="Grillot-Courvalin C."/>
            <person name="Clermont D."/>
            <person name="Rocha E."/>
            <person name="Yoon E.-J."/>
            <person name="Nemec A."/>
            <person name="Walker B."/>
            <person name="Young S.K."/>
            <person name="Zeng Q."/>
            <person name="Gargeya S."/>
            <person name="Fitzgerald M."/>
            <person name="Haas B."/>
            <person name="Abouelleil A."/>
            <person name="Alvarado L."/>
            <person name="Arachchi H.M."/>
            <person name="Berlin A.M."/>
            <person name="Chapman S.B."/>
            <person name="Dewar J."/>
            <person name="Goldberg J."/>
            <person name="Griggs A."/>
            <person name="Gujja S."/>
            <person name="Hansen M."/>
            <person name="Howarth C."/>
            <person name="Imamovic A."/>
            <person name="Larimer J."/>
            <person name="McCowan C."/>
            <person name="Murphy C."/>
            <person name="Neiman D."/>
            <person name="Pearson M."/>
            <person name="Priest M."/>
            <person name="Roberts A."/>
            <person name="Saif S."/>
            <person name="Shea T."/>
            <person name="Sisk P."/>
            <person name="Sykes S."/>
            <person name="Wortman J."/>
            <person name="Nusbaum C."/>
            <person name="Birren B."/>
        </authorList>
    </citation>
    <scope>NUCLEOTIDE SEQUENCE [LARGE SCALE GENOMIC DNA]</scope>
    <source>
        <strain evidence="8 9">CIP 108168</strain>
    </source>
</reference>
<feature type="binding site" evidence="6">
    <location>
        <position position="186"/>
    </location>
    <ligand>
        <name>molybdate</name>
        <dbReference type="ChEBI" id="CHEBI:36264"/>
    </ligand>
</feature>
<comment type="subunit">
    <text evidence="5">The complex is composed of two ATP-binding proteins (ModC), two transmembrane proteins (ModB) and a solute-binding protein (ModA).</text>
</comment>
<dbReference type="Proteomes" id="UP000023776">
    <property type="component" value="Unassembled WGS sequence"/>
</dbReference>
<dbReference type="PATRIC" id="fig|981333.9.peg.825"/>
<dbReference type="NCBIfam" id="TIGR01256">
    <property type="entry name" value="modA"/>
    <property type="match status" value="1"/>
</dbReference>
<protein>
    <submittedName>
        <fullName evidence="8">Molybdate ABC transporter, periplasmic molybdate-binding protein</fullName>
    </submittedName>
</protein>
<feature type="binding site" evidence="6">
    <location>
        <position position="168"/>
    </location>
    <ligand>
        <name>molybdate</name>
        <dbReference type="ChEBI" id="CHEBI:36264"/>
    </ligand>
</feature>
<dbReference type="RefSeq" id="WP_004681218.1">
    <property type="nucleotide sequence ID" value="NZ_KB849211.1"/>
</dbReference>
<evidence type="ECO:0000313" key="8">
    <source>
        <dbReference type="EMBL" id="ENU37001.1"/>
    </source>
</evidence>
<dbReference type="Pfam" id="PF13531">
    <property type="entry name" value="SBP_bac_11"/>
    <property type="match status" value="1"/>
</dbReference>
<evidence type="ECO:0000256" key="3">
    <source>
        <dbReference type="ARBA" id="ARBA00022723"/>
    </source>
</evidence>
<keyword evidence="3 6" id="KW-0479">Metal-binding</keyword>
<dbReference type="GO" id="GO:0015689">
    <property type="term" value="P:molybdate ion transport"/>
    <property type="evidence" value="ECO:0007669"/>
    <property type="project" value="InterPro"/>
</dbReference>
<evidence type="ECO:0000256" key="6">
    <source>
        <dbReference type="PIRSR" id="PIRSR004846-1"/>
    </source>
</evidence>
<dbReference type="GO" id="GO:1901359">
    <property type="term" value="F:tungstate binding"/>
    <property type="evidence" value="ECO:0007669"/>
    <property type="project" value="UniProtKB-ARBA"/>
</dbReference>
<dbReference type="InterPro" id="IPR050682">
    <property type="entry name" value="ModA/WtpA"/>
</dbReference>
<comment type="caution">
    <text evidence="8">The sequence shown here is derived from an EMBL/GenBank/DDBJ whole genome shotgun (WGS) entry which is preliminary data.</text>
</comment>
<dbReference type="GO" id="GO:0030973">
    <property type="term" value="F:molybdate ion binding"/>
    <property type="evidence" value="ECO:0007669"/>
    <property type="project" value="TreeGrafter"/>
</dbReference>
<dbReference type="EMBL" id="APOM01000026">
    <property type="protein sequence ID" value="ENU37001.1"/>
    <property type="molecule type" value="Genomic_DNA"/>
</dbReference>
<sequence length="252" mass="27969">MKKTILVSIALCSISSSNAGSVKLFAAASLSNTLTEIAQIYEKQNPKTNIVLILGASSSLAKQVEAGANSDIFFSADLDWVNYLIKKKKIQAHSAHPILTNELVVISPQYLNVKFKPQADFSFAKAFKGRMCTGLMDSVPAGKYAKHALMNLKWLESFKGRIVETDSVRSTLTFVERGECDTGIVYKTDALISKKVKIIGIFPRNLHPAIIYPIALTKQGEKNSEAIHFNKFINTNPQVKNIFIKHGFHFYK</sequence>
<evidence type="ECO:0000256" key="1">
    <source>
        <dbReference type="ARBA" id="ARBA00009175"/>
    </source>
</evidence>